<dbReference type="InterPro" id="IPR003593">
    <property type="entry name" value="AAA+_ATPase"/>
</dbReference>
<keyword evidence="8" id="KW-1185">Reference proteome</keyword>
<evidence type="ECO:0000259" key="6">
    <source>
        <dbReference type="PROSITE" id="PS50893"/>
    </source>
</evidence>
<keyword evidence="1" id="KW-0813">Transport</keyword>
<dbReference type="OrthoDB" id="9802264at2"/>
<feature type="transmembrane region" description="Helical" evidence="5">
    <location>
        <begin position="85"/>
        <end position="106"/>
    </location>
</feature>
<reference evidence="7 8" key="1">
    <citation type="submission" date="2018-04" db="EMBL/GenBank/DDBJ databases">
        <title>Denitrifier Microvirgula.</title>
        <authorList>
            <person name="Anderson E."/>
            <person name="Jang J."/>
            <person name="Ishii S."/>
        </authorList>
    </citation>
    <scope>NUCLEOTIDE SEQUENCE [LARGE SCALE GENOMIC DNA]</scope>
    <source>
        <strain evidence="7 8">BE2.4</strain>
    </source>
</reference>
<keyword evidence="2" id="KW-1003">Cell membrane</keyword>
<gene>
    <name evidence="7" type="ORF">DAI18_10260</name>
</gene>
<dbReference type="Pfam" id="PF00005">
    <property type="entry name" value="ABC_tran"/>
    <property type="match status" value="1"/>
</dbReference>
<evidence type="ECO:0000313" key="8">
    <source>
        <dbReference type="Proteomes" id="UP000244173"/>
    </source>
</evidence>
<dbReference type="PANTHER" id="PTHR43023">
    <property type="entry name" value="PROTEIN TRIGALACTOSYLDIACYLGLYCEROL 3, CHLOROPLASTIC"/>
    <property type="match status" value="1"/>
</dbReference>
<feature type="domain" description="ABC transporter" evidence="6">
    <location>
        <begin position="7"/>
        <end position="243"/>
    </location>
</feature>
<protein>
    <submittedName>
        <fullName evidence="7">ABC transporter ATP-binding protein</fullName>
    </submittedName>
</protein>
<name>A0A2S0PAP4_9NEIS</name>
<dbReference type="KEGG" id="maer:DAI18_10260"/>
<dbReference type="SUPFAM" id="SSF52540">
    <property type="entry name" value="P-loop containing nucleoside triphosphate hydrolases"/>
    <property type="match status" value="1"/>
</dbReference>
<dbReference type="AlphaFoldDB" id="A0A2S0PAP4"/>
<dbReference type="GO" id="GO:0016887">
    <property type="term" value="F:ATP hydrolysis activity"/>
    <property type="evidence" value="ECO:0007669"/>
    <property type="project" value="InterPro"/>
</dbReference>
<keyword evidence="5" id="KW-0812">Transmembrane</keyword>
<dbReference type="PROSITE" id="PS50893">
    <property type="entry name" value="ABC_TRANSPORTER_2"/>
    <property type="match status" value="1"/>
</dbReference>
<dbReference type="Proteomes" id="UP000244173">
    <property type="component" value="Chromosome"/>
</dbReference>
<dbReference type="EMBL" id="CP028519">
    <property type="protein sequence ID" value="AVY94383.1"/>
    <property type="molecule type" value="Genomic_DNA"/>
</dbReference>
<dbReference type="PANTHER" id="PTHR43023:SF3">
    <property type="entry name" value="PROTEIN TRIGALACTOSYLDIACYLGLYCEROL 3, CHLOROPLASTIC"/>
    <property type="match status" value="1"/>
</dbReference>
<dbReference type="Gene3D" id="3.40.50.300">
    <property type="entry name" value="P-loop containing nucleotide triphosphate hydrolases"/>
    <property type="match status" value="1"/>
</dbReference>
<dbReference type="InterPro" id="IPR027417">
    <property type="entry name" value="P-loop_NTPase"/>
</dbReference>
<dbReference type="STRING" id="1122240.GCA_000620105_00088"/>
<keyword evidence="5" id="KW-0472">Membrane</keyword>
<dbReference type="InterPro" id="IPR003439">
    <property type="entry name" value="ABC_transporter-like_ATP-bd"/>
</dbReference>
<dbReference type="GO" id="GO:0005524">
    <property type="term" value="F:ATP binding"/>
    <property type="evidence" value="ECO:0007669"/>
    <property type="project" value="UniProtKB-KW"/>
</dbReference>
<keyword evidence="3" id="KW-0547">Nucleotide-binding</keyword>
<keyword evidence="5" id="KW-1133">Transmembrane helix</keyword>
<dbReference type="SMART" id="SM00382">
    <property type="entry name" value="AAA"/>
    <property type="match status" value="1"/>
</dbReference>
<sequence length="266" mass="28239">MTVPIAIQLSHIHTVLGGRVIHDDISLQVATGEVLALVGGSGSGKTTLLQHMIGLTEPAAGSVTVLGERPGQMSFMRQRALRRRLGVVFQFGALFGSLSVLENVMLPLKAARMPADVASMVARLKLDEVGIASADLHKPPSALSGGMVKRVALARSLALDPELLFLDEPTSGLDPLSAQSFVDLILETRQRHQLTAVMVTHDLARMRRLVDRVAVLADRKLVAIGTLAQICQVQHPFIQSYFGAEFATTAGGNPPATSGRDAAGES</sequence>
<evidence type="ECO:0000256" key="5">
    <source>
        <dbReference type="SAM" id="Phobius"/>
    </source>
</evidence>
<organism evidence="7 8">
    <name type="scientific">Microvirgula aerodenitrificans</name>
    <dbReference type="NCBI Taxonomy" id="57480"/>
    <lineage>
        <taxon>Bacteria</taxon>
        <taxon>Pseudomonadati</taxon>
        <taxon>Pseudomonadota</taxon>
        <taxon>Betaproteobacteria</taxon>
        <taxon>Neisseriales</taxon>
        <taxon>Aquaspirillaceae</taxon>
        <taxon>Microvirgula</taxon>
    </lineage>
</organism>
<proteinExistence type="predicted"/>
<accession>A0A2S0PAP4</accession>
<evidence type="ECO:0000313" key="7">
    <source>
        <dbReference type="EMBL" id="AVY94383.1"/>
    </source>
</evidence>
<evidence type="ECO:0000256" key="1">
    <source>
        <dbReference type="ARBA" id="ARBA00022448"/>
    </source>
</evidence>
<evidence type="ECO:0000256" key="3">
    <source>
        <dbReference type="ARBA" id="ARBA00022741"/>
    </source>
</evidence>
<evidence type="ECO:0000256" key="2">
    <source>
        <dbReference type="ARBA" id="ARBA00022475"/>
    </source>
</evidence>
<evidence type="ECO:0000256" key="4">
    <source>
        <dbReference type="ARBA" id="ARBA00022840"/>
    </source>
</evidence>
<keyword evidence="4 7" id="KW-0067">ATP-binding</keyword>